<keyword evidence="1" id="KW-0472">Membrane</keyword>
<protein>
    <submittedName>
        <fullName evidence="2">Uncharacterized protein</fullName>
    </submittedName>
</protein>
<reference evidence="2 3" key="1">
    <citation type="journal article" date="2015" name="Genome Announc.">
        <title>Complete Genome Sequence of Spiroplasma turonicum Strain Tab4cT, a Parasite of a Horse Fly, Haematopota sp. (Diptera: Tabanidae).</title>
        <authorList>
            <person name="Davis R.E."/>
            <person name="Shao J."/>
            <person name="Zhao Y."/>
            <person name="Gasparich G.E."/>
            <person name="Gaynor B.J."/>
            <person name="Donofrio N."/>
        </authorList>
    </citation>
    <scope>NUCLEOTIDE SEQUENCE [LARGE SCALE GENOMIC DNA]</scope>
    <source>
        <strain evidence="2 3">Tab4c</strain>
    </source>
</reference>
<accession>A0A0K1P6R5</accession>
<keyword evidence="1" id="KW-0812">Transmembrane</keyword>
<proteinExistence type="predicted"/>
<dbReference type="RefSeq" id="WP_075048497.1">
    <property type="nucleotide sequence ID" value="NZ_CP012328.1"/>
</dbReference>
<dbReference type="STRING" id="216946.STURO_v1c06670"/>
<evidence type="ECO:0000313" key="2">
    <source>
        <dbReference type="EMBL" id="AKU79914.1"/>
    </source>
</evidence>
<keyword evidence="3" id="KW-1185">Reference proteome</keyword>
<dbReference type="Proteomes" id="UP000067243">
    <property type="component" value="Chromosome"/>
</dbReference>
<feature type="transmembrane region" description="Helical" evidence="1">
    <location>
        <begin position="55"/>
        <end position="75"/>
    </location>
</feature>
<organism evidence="2 3">
    <name type="scientific">Spiroplasma turonicum</name>
    <dbReference type="NCBI Taxonomy" id="216946"/>
    <lineage>
        <taxon>Bacteria</taxon>
        <taxon>Bacillati</taxon>
        <taxon>Mycoplasmatota</taxon>
        <taxon>Mollicutes</taxon>
        <taxon>Entomoplasmatales</taxon>
        <taxon>Spiroplasmataceae</taxon>
        <taxon>Spiroplasma</taxon>
    </lineage>
</organism>
<sequence>MNNNQKESGLAQGAYILMILATISFCIIPISLAWTIPMTLNAKKRITSYTPATGLGVCAIIFMPILGLIAGILLLCNNENSYTSLGTTSINQNQEVNNANVID</sequence>
<evidence type="ECO:0000313" key="3">
    <source>
        <dbReference type="Proteomes" id="UP000067243"/>
    </source>
</evidence>
<dbReference type="PATRIC" id="fig|216946.3.peg.691"/>
<dbReference type="OrthoDB" id="390351at2"/>
<feature type="transmembrane region" description="Helical" evidence="1">
    <location>
        <begin position="12"/>
        <end position="34"/>
    </location>
</feature>
<gene>
    <name evidence="2" type="ORF">STURON_00668</name>
</gene>
<dbReference type="EMBL" id="CP012328">
    <property type="protein sequence ID" value="AKU79914.1"/>
    <property type="molecule type" value="Genomic_DNA"/>
</dbReference>
<dbReference type="KEGG" id="stur:STURON_00668"/>
<dbReference type="AlphaFoldDB" id="A0A0K1P6R5"/>
<evidence type="ECO:0000256" key="1">
    <source>
        <dbReference type="SAM" id="Phobius"/>
    </source>
</evidence>
<keyword evidence="1" id="KW-1133">Transmembrane helix</keyword>
<name>A0A0K1P6R5_9MOLU</name>